<evidence type="ECO:0000313" key="2">
    <source>
        <dbReference type="Proteomes" id="UP000233837"/>
    </source>
</evidence>
<sequence length="108" mass="11675">MLTVQKSKAKHISKTKHTKLCSFLSRLVDQGLVNMGNDSTTCNGSLDESIKLLITANSQLQVARSDSLNLQVLTGIPSQLQNLSSKVFKDGCRVHCCCCTDTTIGCNS</sequence>
<protein>
    <submittedName>
        <fullName evidence="1">Uncharacterized protein</fullName>
    </submittedName>
</protein>
<accession>A0A2I0VT84</accession>
<evidence type="ECO:0000313" key="1">
    <source>
        <dbReference type="EMBL" id="PKU66614.1"/>
    </source>
</evidence>
<gene>
    <name evidence="1" type="ORF">MA16_Dca022370</name>
</gene>
<name>A0A2I0VT84_9ASPA</name>
<dbReference type="EMBL" id="KZ503255">
    <property type="protein sequence ID" value="PKU66614.1"/>
    <property type="molecule type" value="Genomic_DNA"/>
</dbReference>
<dbReference type="AlphaFoldDB" id="A0A2I0VT84"/>
<reference evidence="1 2" key="1">
    <citation type="journal article" date="2016" name="Sci. Rep.">
        <title>The Dendrobium catenatum Lindl. genome sequence provides insights into polysaccharide synthase, floral development and adaptive evolution.</title>
        <authorList>
            <person name="Zhang G.Q."/>
            <person name="Xu Q."/>
            <person name="Bian C."/>
            <person name="Tsai W.C."/>
            <person name="Yeh C.M."/>
            <person name="Liu K.W."/>
            <person name="Yoshida K."/>
            <person name="Zhang L.S."/>
            <person name="Chang S.B."/>
            <person name="Chen F."/>
            <person name="Shi Y."/>
            <person name="Su Y.Y."/>
            <person name="Zhang Y.Q."/>
            <person name="Chen L.J."/>
            <person name="Yin Y."/>
            <person name="Lin M."/>
            <person name="Huang H."/>
            <person name="Deng H."/>
            <person name="Wang Z.W."/>
            <person name="Zhu S.L."/>
            <person name="Zhao X."/>
            <person name="Deng C."/>
            <person name="Niu S.C."/>
            <person name="Huang J."/>
            <person name="Wang M."/>
            <person name="Liu G.H."/>
            <person name="Yang H.J."/>
            <person name="Xiao X.J."/>
            <person name="Hsiao Y.Y."/>
            <person name="Wu W.L."/>
            <person name="Chen Y.Y."/>
            <person name="Mitsuda N."/>
            <person name="Ohme-Takagi M."/>
            <person name="Luo Y.B."/>
            <person name="Van de Peer Y."/>
            <person name="Liu Z.J."/>
        </authorList>
    </citation>
    <scope>NUCLEOTIDE SEQUENCE [LARGE SCALE GENOMIC DNA]</scope>
    <source>
        <tissue evidence="1">The whole plant</tissue>
    </source>
</reference>
<keyword evidence="2" id="KW-1185">Reference proteome</keyword>
<reference evidence="1 2" key="2">
    <citation type="journal article" date="2017" name="Nature">
        <title>The Apostasia genome and the evolution of orchids.</title>
        <authorList>
            <person name="Zhang G.Q."/>
            <person name="Liu K.W."/>
            <person name="Li Z."/>
            <person name="Lohaus R."/>
            <person name="Hsiao Y.Y."/>
            <person name="Niu S.C."/>
            <person name="Wang J.Y."/>
            <person name="Lin Y.C."/>
            <person name="Xu Q."/>
            <person name="Chen L.J."/>
            <person name="Yoshida K."/>
            <person name="Fujiwara S."/>
            <person name="Wang Z.W."/>
            <person name="Zhang Y.Q."/>
            <person name="Mitsuda N."/>
            <person name="Wang M."/>
            <person name="Liu G.H."/>
            <person name="Pecoraro L."/>
            <person name="Huang H.X."/>
            <person name="Xiao X.J."/>
            <person name="Lin M."/>
            <person name="Wu X.Y."/>
            <person name="Wu W.L."/>
            <person name="Chen Y.Y."/>
            <person name="Chang S.B."/>
            <person name="Sakamoto S."/>
            <person name="Ohme-Takagi M."/>
            <person name="Yagi M."/>
            <person name="Zeng S.J."/>
            <person name="Shen C.Y."/>
            <person name="Yeh C.M."/>
            <person name="Luo Y.B."/>
            <person name="Tsai W.C."/>
            <person name="Van de Peer Y."/>
            <person name="Liu Z.J."/>
        </authorList>
    </citation>
    <scope>NUCLEOTIDE SEQUENCE [LARGE SCALE GENOMIC DNA]</scope>
    <source>
        <tissue evidence="1">The whole plant</tissue>
    </source>
</reference>
<proteinExistence type="predicted"/>
<organism evidence="1 2">
    <name type="scientific">Dendrobium catenatum</name>
    <dbReference type="NCBI Taxonomy" id="906689"/>
    <lineage>
        <taxon>Eukaryota</taxon>
        <taxon>Viridiplantae</taxon>
        <taxon>Streptophyta</taxon>
        <taxon>Embryophyta</taxon>
        <taxon>Tracheophyta</taxon>
        <taxon>Spermatophyta</taxon>
        <taxon>Magnoliopsida</taxon>
        <taxon>Liliopsida</taxon>
        <taxon>Asparagales</taxon>
        <taxon>Orchidaceae</taxon>
        <taxon>Epidendroideae</taxon>
        <taxon>Malaxideae</taxon>
        <taxon>Dendrobiinae</taxon>
        <taxon>Dendrobium</taxon>
    </lineage>
</organism>
<dbReference type="Proteomes" id="UP000233837">
    <property type="component" value="Unassembled WGS sequence"/>
</dbReference>